<feature type="compositionally biased region" description="Polar residues" evidence="1">
    <location>
        <begin position="84"/>
        <end position="96"/>
    </location>
</feature>
<evidence type="ECO:0000313" key="3">
    <source>
        <dbReference type="Proteomes" id="UP001152888"/>
    </source>
</evidence>
<reference evidence="2" key="1">
    <citation type="submission" date="2022-03" db="EMBL/GenBank/DDBJ databases">
        <authorList>
            <person name="Sayadi A."/>
        </authorList>
    </citation>
    <scope>NUCLEOTIDE SEQUENCE</scope>
</reference>
<proteinExistence type="predicted"/>
<name>A0A9P0LJK1_ACAOB</name>
<dbReference type="EMBL" id="CAKOFQ010007312">
    <property type="protein sequence ID" value="CAH1998045.1"/>
    <property type="molecule type" value="Genomic_DNA"/>
</dbReference>
<keyword evidence="3" id="KW-1185">Reference proteome</keyword>
<evidence type="ECO:0000313" key="2">
    <source>
        <dbReference type="EMBL" id="CAH1998045.1"/>
    </source>
</evidence>
<comment type="caution">
    <text evidence="2">The sequence shown here is derived from an EMBL/GenBank/DDBJ whole genome shotgun (WGS) entry which is preliminary data.</text>
</comment>
<organism evidence="2 3">
    <name type="scientific">Acanthoscelides obtectus</name>
    <name type="common">Bean weevil</name>
    <name type="synonym">Bruchus obtectus</name>
    <dbReference type="NCBI Taxonomy" id="200917"/>
    <lineage>
        <taxon>Eukaryota</taxon>
        <taxon>Metazoa</taxon>
        <taxon>Ecdysozoa</taxon>
        <taxon>Arthropoda</taxon>
        <taxon>Hexapoda</taxon>
        <taxon>Insecta</taxon>
        <taxon>Pterygota</taxon>
        <taxon>Neoptera</taxon>
        <taxon>Endopterygota</taxon>
        <taxon>Coleoptera</taxon>
        <taxon>Polyphaga</taxon>
        <taxon>Cucujiformia</taxon>
        <taxon>Chrysomeloidea</taxon>
        <taxon>Chrysomelidae</taxon>
        <taxon>Bruchinae</taxon>
        <taxon>Bruchini</taxon>
        <taxon>Acanthoscelides</taxon>
    </lineage>
</organism>
<gene>
    <name evidence="2" type="ORF">ACAOBT_LOCUS24109</name>
</gene>
<dbReference type="Proteomes" id="UP001152888">
    <property type="component" value="Unassembled WGS sequence"/>
</dbReference>
<protein>
    <submittedName>
        <fullName evidence="2">Uncharacterized protein</fullName>
    </submittedName>
</protein>
<evidence type="ECO:0000256" key="1">
    <source>
        <dbReference type="SAM" id="MobiDB-lite"/>
    </source>
</evidence>
<accession>A0A9P0LJK1</accession>
<dbReference type="AlphaFoldDB" id="A0A9P0LJK1"/>
<sequence length="200" mass="22806">MSLVMKHLQQNEPTRNELVPSESLDALFVQLGKIDLQITNVMTIKSSKAPHKESITSSSSLNYQRAQYRSRKKPVRTEDYNVSLGRQQSREQSQVNYYPSGRVSEQEGVEKNNLQGITDHGIEVLGMKAMNTTRDTFKVVVNDQFILEEEDIIAVFANPQLEECDGKIIFQFKKDIGVKELSKKSKLSYAAVMFCWKILV</sequence>
<feature type="region of interest" description="Disordered" evidence="1">
    <location>
        <begin position="46"/>
        <end position="96"/>
    </location>
</feature>
<feature type="compositionally biased region" description="Polar residues" evidence="1">
    <location>
        <begin position="55"/>
        <end position="67"/>
    </location>
</feature>